<name>A0A1M5PM65_9FLAO</name>
<accession>A0A1M5PM65</accession>
<keyword evidence="2" id="KW-1185">Reference proteome</keyword>
<protein>
    <submittedName>
        <fullName evidence="1">Uncharacterized protein</fullName>
    </submittedName>
</protein>
<sequence length="258" mass="30801">MDKINIESLLHDFNKERDELGKIIFPIVERYNLPQKELIEVCQVGKFIYKLNENLVILDKPNPPKPDFILKNHSKLIGLEHTRIFSENSEKYNRIRSLFEYSEKVFAKLYPNETVFASINIYNDSFEYKQSQKRELAENIAQYIQSLITNQERQKPDFIENIKLMRHSNVSFNFDEANWQGPYLTNERLNEEIKKKEAKLEIYKRNESEISEYWLILLIGSLSSVSYQLSENEDYKNDSEFDRVYLMTDFDAKIIRVK</sequence>
<reference evidence="2" key="1">
    <citation type="submission" date="2016-11" db="EMBL/GenBank/DDBJ databases">
        <authorList>
            <person name="Varghese N."/>
            <person name="Submissions S."/>
        </authorList>
    </citation>
    <scope>NUCLEOTIDE SEQUENCE [LARGE SCALE GENOMIC DNA]</scope>
    <source>
        <strain evidence="2">DSM 19055</strain>
    </source>
</reference>
<gene>
    <name evidence="1" type="ORF">SAMN05421866_1873</name>
</gene>
<dbReference type="OrthoDB" id="881095at2"/>
<dbReference type="RefSeq" id="WP_073062077.1">
    <property type="nucleotide sequence ID" value="NZ_FQWT01000002.1"/>
</dbReference>
<dbReference type="Proteomes" id="UP000184047">
    <property type="component" value="Unassembled WGS sequence"/>
</dbReference>
<organism evidence="1 2">
    <name type="scientific">Chryseobacterium oranimense</name>
    <dbReference type="NCBI Taxonomy" id="421058"/>
    <lineage>
        <taxon>Bacteria</taxon>
        <taxon>Pseudomonadati</taxon>
        <taxon>Bacteroidota</taxon>
        <taxon>Flavobacteriia</taxon>
        <taxon>Flavobacteriales</taxon>
        <taxon>Weeksellaceae</taxon>
        <taxon>Chryseobacterium group</taxon>
        <taxon>Chryseobacterium</taxon>
    </lineage>
</organism>
<evidence type="ECO:0000313" key="1">
    <source>
        <dbReference type="EMBL" id="SHH02811.1"/>
    </source>
</evidence>
<dbReference type="AlphaFoldDB" id="A0A1M5PM65"/>
<proteinExistence type="predicted"/>
<dbReference type="EMBL" id="FQWT01000002">
    <property type="protein sequence ID" value="SHH02811.1"/>
    <property type="molecule type" value="Genomic_DNA"/>
</dbReference>
<evidence type="ECO:0000313" key="2">
    <source>
        <dbReference type="Proteomes" id="UP000184047"/>
    </source>
</evidence>